<comment type="caution">
    <text evidence="4">The sequence shown here is derived from an EMBL/GenBank/DDBJ whole genome shotgun (WGS) entry which is preliminary data.</text>
</comment>
<feature type="signal peptide" evidence="2">
    <location>
        <begin position="1"/>
        <end position="27"/>
    </location>
</feature>
<evidence type="ECO:0000313" key="4">
    <source>
        <dbReference type="EMBL" id="RYM06471.1"/>
    </source>
</evidence>
<proteinExistence type="predicted"/>
<dbReference type="Pfam" id="PF08450">
    <property type="entry name" value="SGL"/>
    <property type="match status" value="1"/>
</dbReference>
<evidence type="ECO:0000256" key="1">
    <source>
        <dbReference type="ARBA" id="ARBA00022801"/>
    </source>
</evidence>
<dbReference type="InterPro" id="IPR036873">
    <property type="entry name" value="Rhodanese-like_dom_sf"/>
</dbReference>
<evidence type="ECO:0000259" key="3">
    <source>
        <dbReference type="PROSITE" id="PS50206"/>
    </source>
</evidence>
<feature type="chain" id="PRO_5034937422" description="Rhodanese domain-containing protein" evidence="2">
    <location>
        <begin position="28"/>
        <end position="441"/>
    </location>
</feature>
<reference evidence="4 5" key="1">
    <citation type="submission" date="2019-02" db="EMBL/GenBank/DDBJ databases">
        <authorList>
            <person name="Feng G."/>
        </authorList>
    </citation>
    <scope>NUCLEOTIDE SEQUENCE [LARGE SCALE GENOMIC DNA]</scope>
    <source>
        <strain evidence="4 5">CCTCC AB 2011146</strain>
    </source>
</reference>
<dbReference type="InterPro" id="IPR051262">
    <property type="entry name" value="SMP-30/CGR1_Lactonase"/>
</dbReference>
<dbReference type="InterPro" id="IPR011042">
    <property type="entry name" value="6-blade_b-propeller_TolB-like"/>
</dbReference>
<feature type="domain" description="Rhodanese" evidence="3">
    <location>
        <begin position="63"/>
        <end position="184"/>
    </location>
</feature>
<dbReference type="InterPro" id="IPR001763">
    <property type="entry name" value="Rhodanese-like_dom"/>
</dbReference>
<dbReference type="EMBL" id="SEOO01000058">
    <property type="protein sequence ID" value="RYM06471.1"/>
    <property type="molecule type" value="Genomic_DNA"/>
</dbReference>
<dbReference type="InterPro" id="IPR013658">
    <property type="entry name" value="SGL"/>
</dbReference>
<keyword evidence="2" id="KW-0732">Signal</keyword>
<dbReference type="PROSITE" id="PS50206">
    <property type="entry name" value="RHODANESE_3"/>
    <property type="match status" value="1"/>
</dbReference>
<evidence type="ECO:0000256" key="2">
    <source>
        <dbReference type="SAM" id="SignalP"/>
    </source>
</evidence>
<evidence type="ECO:0000313" key="5">
    <source>
        <dbReference type="Proteomes" id="UP000291572"/>
    </source>
</evidence>
<dbReference type="OrthoDB" id="30052at2"/>
<name>A0A8G1ZCL2_9SPHN</name>
<dbReference type="PANTHER" id="PTHR47572">
    <property type="entry name" value="LIPOPROTEIN-RELATED"/>
    <property type="match status" value="1"/>
</dbReference>
<dbReference type="PANTHER" id="PTHR47572:SF4">
    <property type="entry name" value="LACTONASE DRP35"/>
    <property type="match status" value="1"/>
</dbReference>
<gene>
    <name evidence="4" type="ORF">EWH12_20115</name>
</gene>
<sequence>MIDGIGRRRIYSVRIALSLTATAFALAPGGEIALAQTVAQQATDVVKSVTVLDRAQVDALLAQPDKVLFIDVRRADEISAIGSLPVFLNIQASELDRFRSAIPRDRQIVTISNHAGRAKRAAALLAQSGFQVAGAVGVQDYATQGGFLYGQKIVTPAIAGVVAADTRVEVIREGFEGTEGPVVLKDGSILFTENRADRIVRIAPDGSASTYLEKTGSANALALNAAGDLLAVQTAPSGVAVLQPKSRVLASSYAGKPFNRPNDLAAARSGNIYFTDPGGPAQAGSPPAKTAVYRLDPRGRVTPIADDVRRPNGIALSPDEKALYLANTAGEYLIAFTVRPDGSVADRRDFAKLAGFKATPNGPSSGADGITVDAEGRVYVATSVGVQIFAPDGKALGTIALAKAPQNLAFGGAERSHLYVVGRGSVYRIATLTRGVDRPGK</sequence>
<protein>
    <recommendedName>
        <fullName evidence="3">Rhodanese domain-containing protein</fullName>
    </recommendedName>
</protein>
<dbReference type="SUPFAM" id="SSF63829">
    <property type="entry name" value="Calcium-dependent phosphotriesterase"/>
    <property type="match status" value="1"/>
</dbReference>
<keyword evidence="1" id="KW-0378">Hydrolase</keyword>
<accession>A0A8G1ZCL2</accession>
<dbReference type="GO" id="GO:0016787">
    <property type="term" value="F:hydrolase activity"/>
    <property type="evidence" value="ECO:0007669"/>
    <property type="project" value="UniProtKB-KW"/>
</dbReference>
<dbReference type="AlphaFoldDB" id="A0A8G1ZCL2"/>
<dbReference type="Proteomes" id="UP000291572">
    <property type="component" value="Unassembled WGS sequence"/>
</dbReference>
<dbReference type="SUPFAM" id="SSF52821">
    <property type="entry name" value="Rhodanese/Cell cycle control phosphatase"/>
    <property type="match status" value="1"/>
</dbReference>
<dbReference type="Gene3D" id="3.40.250.10">
    <property type="entry name" value="Rhodanese-like domain"/>
    <property type="match status" value="1"/>
</dbReference>
<dbReference type="Gene3D" id="2.120.10.30">
    <property type="entry name" value="TolB, C-terminal domain"/>
    <property type="match status" value="1"/>
</dbReference>
<organism evidence="4 5">
    <name type="scientific">Sphingobium cupriresistens</name>
    <dbReference type="NCBI Taxonomy" id="1132417"/>
    <lineage>
        <taxon>Bacteria</taxon>
        <taxon>Pseudomonadati</taxon>
        <taxon>Pseudomonadota</taxon>
        <taxon>Alphaproteobacteria</taxon>
        <taxon>Sphingomonadales</taxon>
        <taxon>Sphingomonadaceae</taxon>
        <taxon>Sphingobium</taxon>
    </lineage>
</organism>